<evidence type="ECO:0000256" key="5">
    <source>
        <dbReference type="SAM" id="Phobius"/>
    </source>
</evidence>
<evidence type="ECO:0000256" key="4">
    <source>
        <dbReference type="SAM" id="MobiDB-lite"/>
    </source>
</evidence>
<dbReference type="SMART" id="SM00343">
    <property type="entry name" value="ZnF_C2HC"/>
    <property type="match status" value="4"/>
</dbReference>
<protein>
    <submittedName>
        <fullName evidence="8">Cytochrome P450 4V2</fullName>
    </submittedName>
</protein>
<dbReference type="InterPro" id="IPR005312">
    <property type="entry name" value="DUF1759"/>
</dbReference>
<evidence type="ECO:0000256" key="3">
    <source>
        <dbReference type="PIRSR" id="PIRSR602401-1"/>
    </source>
</evidence>
<name>A0A922HX80_DERFA</name>
<dbReference type="PRINTS" id="PR00463">
    <property type="entry name" value="EP450I"/>
</dbReference>
<dbReference type="PANTHER" id="PTHR47331:SF1">
    <property type="entry name" value="GAG-LIKE PROTEIN"/>
    <property type="match status" value="1"/>
</dbReference>
<dbReference type="CDD" id="cd20628">
    <property type="entry name" value="CYP4"/>
    <property type="match status" value="1"/>
</dbReference>
<feature type="region of interest" description="Disordered" evidence="4">
    <location>
        <begin position="2867"/>
        <end position="2892"/>
    </location>
</feature>
<dbReference type="InterPro" id="IPR040676">
    <property type="entry name" value="DUF5641"/>
</dbReference>
<dbReference type="InterPro" id="IPR001128">
    <property type="entry name" value="Cyt_P450"/>
</dbReference>
<dbReference type="Pfam" id="PF18701">
    <property type="entry name" value="DUF5641"/>
    <property type="match status" value="1"/>
</dbReference>
<dbReference type="GO" id="GO:0008270">
    <property type="term" value="F:zinc ion binding"/>
    <property type="evidence" value="ECO:0007669"/>
    <property type="project" value="InterPro"/>
</dbReference>
<evidence type="ECO:0000313" key="9">
    <source>
        <dbReference type="Proteomes" id="UP000790347"/>
    </source>
</evidence>
<keyword evidence="3" id="KW-0408">Iron</keyword>
<evidence type="ECO:0000256" key="2">
    <source>
        <dbReference type="ARBA" id="ARBA00023033"/>
    </source>
</evidence>
<dbReference type="InterPro" id="IPR012337">
    <property type="entry name" value="RNaseH-like_sf"/>
</dbReference>
<dbReference type="Pfam" id="PF05380">
    <property type="entry name" value="Peptidase_A17"/>
    <property type="match status" value="2"/>
</dbReference>
<dbReference type="GO" id="GO:0071897">
    <property type="term" value="P:DNA biosynthetic process"/>
    <property type="evidence" value="ECO:0007669"/>
    <property type="project" value="UniProtKB-ARBA"/>
</dbReference>
<dbReference type="PROSITE" id="PS00086">
    <property type="entry name" value="CYTOCHROME_P450"/>
    <property type="match status" value="2"/>
</dbReference>
<dbReference type="InterPro" id="IPR043128">
    <property type="entry name" value="Rev_trsase/Diguanyl_cyclase"/>
</dbReference>
<dbReference type="Gene3D" id="3.30.420.10">
    <property type="entry name" value="Ribonuclease H-like superfamily/Ribonuclease H"/>
    <property type="match status" value="2"/>
</dbReference>
<dbReference type="GO" id="GO:0016705">
    <property type="term" value="F:oxidoreductase activity, acting on paired donors, with incorporation or reduction of molecular oxygen"/>
    <property type="evidence" value="ECO:0007669"/>
    <property type="project" value="InterPro"/>
</dbReference>
<dbReference type="Pfam" id="PF00067">
    <property type="entry name" value="p450"/>
    <property type="match status" value="3"/>
</dbReference>
<dbReference type="InterPro" id="IPR000477">
    <property type="entry name" value="RT_dom"/>
</dbReference>
<dbReference type="GO" id="GO:0020037">
    <property type="term" value="F:heme binding"/>
    <property type="evidence" value="ECO:0007669"/>
    <property type="project" value="InterPro"/>
</dbReference>
<gene>
    <name evidence="8" type="primary">CYP4V2_6</name>
    <name evidence="8" type="ORF">DERF_010441</name>
</gene>
<dbReference type="SUPFAM" id="SSF53098">
    <property type="entry name" value="Ribonuclease H-like"/>
    <property type="match status" value="2"/>
</dbReference>
<dbReference type="PROSITE" id="PS50878">
    <property type="entry name" value="RT_POL"/>
    <property type="match status" value="1"/>
</dbReference>
<dbReference type="GO" id="GO:0004497">
    <property type="term" value="F:monooxygenase activity"/>
    <property type="evidence" value="ECO:0007669"/>
    <property type="project" value="UniProtKB-KW"/>
</dbReference>
<feature type="domain" description="Reverse transcriptase" evidence="6">
    <location>
        <begin position="3116"/>
        <end position="3318"/>
    </location>
</feature>
<dbReference type="EMBL" id="ASGP02000004">
    <property type="protein sequence ID" value="KAH9512025.1"/>
    <property type="molecule type" value="Genomic_DNA"/>
</dbReference>
<dbReference type="InterPro" id="IPR002401">
    <property type="entry name" value="Cyt_P450_E_grp-I"/>
</dbReference>
<feature type="region of interest" description="Disordered" evidence="4">
    <location>
        <begin position="1262"/>
        <end position="1285"/>
    </location>
</feature>
<dbReference type="Gene3D" id="4.10.60.10">
    <property type="entry name" value="Zinc finger, CCHC-type"/>
    <property type="match status" value="1"/>
</dbReference>
<reference evidence="8" key="1">
    <citation type="submission" date="2013-05" db="EMBL/GenBank/DDBJ databases">
        <authorList>
            <person name="Yim A.K.Y."/>
            <person name="Chan T.F."/>
            <person name="Ji K.M."/>
            <person name="Liu X.Y."/>
            <person name="Zhou J.W."/>
            <person name="Li R.Q."/>
            <person name="Yang K.Y."/>
            <person name="Li J."/>
            <person name="Li M."/>
            <person name="Law P.T.W."/>
            <person name="Wu Y.L."/>
            <person name="Cai Z.L."/>
            <person name="Qin H."/>
            <person name="Bao Y."/>
            <person name="Leung R.K.K."/>
            <person name="Ng P.K.S."/>
            <person name="Zou J."/>
            <person name="Zhong X.J."/>
            <person name="Ran P.X."/>
            <person name="Zhong N.S."/>
            <person name="Liu Z.G."/>
            <person name="Tsui S.K.W."/>
        </authorList>
    </citation>
    <scope>NUCLEOTIDE SEQUENCE</scope>
    <source>
        <strain evidence="8">Derf</strain>
        <tissue evidence="8">Whole organism</tissue>
    </source>
</reference>
<comment type="similarity">
    <text evidence="1">Belongs to the cytochrome P450 family.</text>
</comment>
<dbReference type="GO" id="GO:0015074">
    <property type="term" value="P:DNA integration"/>
    <property type="evidence" value="ECO:0007669"/>
    <property type="project" value="InterPro"/>
</dbReference>
<keyword evidence="3" id="KW-0349">Heme</keyword>
<dbReference type="InterPro" id="IPR008042">
    <property type="entry name" value="Retrotrans_Pao"/>
</dbReference>
<accession>A0A922HX80</accession>
<organism evidence="8 9">
    <name type="scientific">Dermatophagoides farinae</name>
    <name type="common">American house dust mite</name>
    <dbReference type="NCBI Taxonomy" id="6954"/>
    <lineage>
        <taxon>Eukaryota</taxon>
        <taxon>Metazoa</taxon>
        <taxon>Ecdysozoa</taxon>
        <taxon>Arthropoda</taxon>
        <taxon>Chelicerata</taxon>
        <taxon>Arachnida</taxon>
        <taxon>Acari</taxon>
        <taxon>Acariformes</taxon>
        <taxon>Sarcoptiformes</taxon>
        <taxon>Astigmata</taxon>
        <taxon>Psoroptidia</taxon>
        <taxon>Analgoidea</taxon>
        <taxon>Pyroglyphidae</taxon>
        <taxon>Dermatophagoidinae</taxon>
        <taxon>Dermatophagoides</taxon>
    </lineage>
</organism>
<keyword evidence="2" id="KW-0560">Oxidoreductase</keyword>
<dbReference type="InterPro" id="IPR024650">
    <property type="entry name" value="Peptidase_A2B"/>
</dbReference>
<sequence length="4004" mass="453566">MDLLIEQHLKDPKQFTELDIREEVDTFMFEGHDTTAMSLIWTLHLLGNHPDIQNRVHKEIDEIRQQSDDDDDQTTQNWSQNQLRQMKFLEACIKESLRIYPSVPVISRYTHQDTEIEPGRIIPKGTSVALVLYMIQRDPKYFQQPERYIPGRFIEDSEHYCGRMNPFAYVPFSAGPRNCIGQKFALQEEKIMLATLLSRYRVESGDNCGNVDVKAALILRPKSSVNIRFIQQTMMMTEKTTTTATNETNIETFVHQIILLFIRYGIISIIFSFLLLRSMRIMQRWLRSRSMICKFSGINVPFWKIPIGNIDMLFIESWTTETIVDDYFKVMTGMSKLFGETSHIWLSLFPTMIICHADVAEKILSSTDTFLDKDQYYEMLKPWLNEGLLTSSSDKWRSRRKLLTPTFHFNILEQFLPIMNEQAQILSRIINDRQLKAGGNGYLDIVPLITNATLDVISETAMGVKIGSQLDKNRDYVDAVARTMATIMKRIIIQRWLRSKSMISKFHGINVPFWKILIGNIDMLFIESWATEKIVDNYFKLMTGMSKIFGETSHIWFSLFPTMVISHADVAEKILSSTNTFLDKDNFYEMLKPWLNEGLLTSASNKWRSRRKLLTPTFHFNILEQFLPIMNEQAQILSRIINDRQLKAGGNGYLDIVPLITNATLDVISETAMGVKIGSQLDNNRDYVDAVTRVSATTLKRMLLPWLQNNFIYFNFLAEGRKHRRDINLVREFTMNVIKERKNEIIRKQFTELDIREEVDTFMVAGHDTTAVSLIWTLHLLGNHPDIQYRVHKEIDEIRQQSDDDDDQTTQNWSQNQLRQMKFLEACIKESLRIYPSGTVISRYTHQDTEIEPGRIQNISQQPERYIPGRFIEDSEHYCGRMNPFAYVPFSAGPRNCIGQKFALQEEKITLATLLSRYRVESGDYLGNVHIKAALILRPKSSVNIRFIQHDLIPNLSAIPVSIPSTSHVSNNNFSSTIQHQPAVSNLSLNVYPTSVRASDLLTFDGNVINWIPFKTSFDDEVLSNPNLLDTKKRNLLLKVLHGSALDRAMDLVRQGKTLQSIWSSLNDYYNSPSKIDEHLTKQIRSLAFVNSPFESAKLEIMLREIRRLSSTCVSLGAAYLARSNSLVKEILWKCGRPLREKLCHVESLSQLEKELEKLYKSALCLDSFDRRESARPSRSSHPVAAMSVARCVFCNRSNHQSADCQSSISVDEKRRIINSNSLCFKCLSPGHRASTCSRAASIRCRVCRLSHPTVLHQVRLNNHSNSSNNNNSVHPSTSVSSSPSVAASSTSASIATSVPSTSSSTSGVAAISVLSNSSDLSLIPSSSSSSIPSSPSPMVSLSSSNSLAYVSSSESSSVAGISSSSENSLVARYDGVASPSITIERPAFVINLCGRKCMVWLDTCSPFTLIRSDLVNMNDCVSAPSICLSGFSGGSATITNKKISVILESNVTRVSIDAYVITNLHHCDLIIGTDMLSRITPLSLLNKLVARLQSRNFYDVYRDEFMKYVSSGQAVEINDTDGFFIPHHAVLRSESSSSPIRIVFNASFGRESSLNNLLWKGSVMGLDVLPHLIRIRLFKYFCTADLRKAFLQIAIYPEHQKYLRLLWKENDNQIKKYQMTVLPFGVISSPAILTQVVDKIVQSISNESSRNLLSGVTYMDDLLIGSNSIDDLRQCVIDAKQAFSASGFEMHKICSNGMIPDGSTGDDSGLLGLLWNMSEDTISLKNRDLVSPSLTKRIVLSTIGRIFDPLGIIDPLKLRLRIMFSCIVSNEWDTPIVDDDFVREWNKAITDWPNLDQIKFNRFIPDTSIMYCFADASEVGLGYCIYLGSQFLFGKSKVASKTKTIVEKELLALLELVKMVYRIRKILLQSQVNPSIRIFSDSKINLDRLNASPNRFKCHLGKKLLRILQIISDCRASVIYISGNLNPADLFSRPISVSKFLQQKPWFLQTTILPNESCPIVSVCAIKKEEIDPTFINFLNRFSSIKSMLRWINRFRSWLPKHKQDRMIDSLFILIRCFQANSPFVSSHDHFIDDRGLIVYRMRDGVNSIWIPPRTALSRALLYEAHRLAKHNGVKLSLAQIPVELAIGDANRSMARLIYRCVLCRKRRGKGISVPFGPTYHEVDVFSGPFARIAIDGFGPFKLLNGRKYWGLIVACLSTRCLRIGVLEDLTPISAGRALKSIFHEVGFPKFIISDNGTNFKPIKLALEKAKMSVVWWTTAPSAPWQNGTAERFVQMVKSCLSIYDKKCRSFYDVMLRFREVESIINARPIIANDRPISAFEFCFQRPFHIIPEKTDFKPIDLDRLYRFNLDLKKRFVKLLRLRYFNLYRFRPKTKSVSINVGDFVLIPDKSHRELWPTGRILELSMGRDGLARSARIEFGGSSLWRPVSATNETNIETFAHQIILLFIRYAIISIIVSLLLLRSIRIMLRWLRAKSMICKFPFWKIQIGNIDMLLIESWTTETIVDSKKKNIINIMSLIIKITKASRRQIALSLDELLNLQKDYDNISAVCLESNPEDFDEQKAKDDLYKQQIEALISCERSVNQLEAITIDDDELIPDLSSIQRNNNLSSTIHQPTTSSIHQPPSTSSNLLMNVYPATVRASDLLTFDGNVINWLPFKMSFEDEVINNPNLMESKKRNLLLKVLQGNALDRAMDLVRQGKTLQSIWSSLNVYYNSPSKIDEHLTKQIRSLAFVNSPFESAKLEIMLREIRRLSSTCVSLGAAYLARSNSLVKEILWKCGRPLREKLCHVESLSQLEKELEKLYKSALCLDSFDRRESARPSRSSHPVAAMSVARCVFCNRSNHQSADCQSSISVDEKRRIINSNSLCFKCLSFGHRASTCSRAASIRCRVCRLSHPTVLHQVRLNNHSNSSNNNNYVHPSTSVSSSPSVAATSTSASTSASVPSTSSSTSGVAAISVLSNSSDLSMIPSSSSFSISSSPSPMVSLSSSNSLAYVSSSESSSVAGISSSSENSLVARYDGVASPSTTIERPAFVINLCGRKCMVWLDTCSPFTLIRSDLVNMNDCVSAPSICLSGFSGGSATITNKKISVILESNVTRVSIDAYVIANLHHCDLIIGTDMLPPLSLLNKLIARLQAQNSYDLYRCEFMKFVSSGQAIEVDEIDGFFIPHHAVFRPESTSSPVRIVFNASFGRESSLNSLLWKGSVIGLDVLPHLIRIRLFKYFCTADLRKAFLQVSIYPDHRKYLRLLWKENDNQIKKYQMTVLPFGVISSPAILTQVVDKIVQSISNESSRNLLSGVTYMDDLLIGSNSIDDLRQCVIDAKQAFSAAGFEMHKICSNGMIPGGSTGDDSGLLGLVWNMSEDAISLKNRDLVSPSLTKRIVLSTIGRIFDPLGIIDPLKLRLRIMFSCIVSNEWDTPIVDDDFVREWNKAITDWPNLDQIKFNRFIPDTSIMYCFADASEVGLGYCIYLGSQFLFGKSKVASKTKTIVEKELMALYELVKMVCRVRKMLLQSQVIPSIRIFSDSKINLDRLNASPNRFKCHLGKKLLHILQIISDCRASVIYISGNLNPADLFSRPISVLKYMQHKPWFLQTSILPNESCPIVSVCAIEREDCDLDLKNFLNRLSSIEKMIRWIERFRRWLPKHRQLEMIDSRFLLFRCFQMGERFKSPHDHFKDGRGLIVYRMRDGINSVWIPPRSALAHALLLNAHRSAKHNGLKMSLAQIPPEIIIGNANRTMARLIYQCLICRSRRGKSISVPFGPSYHEVDIFSGPFSRIAIDGFGPFELKNGKKFWGLVVVCLSTRCLRIGVLENLTPIAAARALNSVFHEVGYPKFILSDNGTNFRPIKAALEKSGMSVVWWSTTPLAPWQNGSAERFVKMIKSCLSIYNKKCRSLYVAILRFREVESIVNAMPILAGERPISAHEFCFHRPLHVIPEKVSEFKPIDLDRLYRFNLDLKKRFTKLLKLRYYNLYRFRPKTQSSSIKIGDYVLVPDRTKREIWPTGQIRELAFGRDGFVRSARIDFLGFSLWRPVSGLIPIARAEDC</sequence>
<dbReference type="InterPro" id="IPR043502">
    <property type="entry name" value="DNA/RNA_pol_sf"/>
</dbReference>
<dbReference type="InterPro" id="IPR036396">
    <property type="entry name" value="Cyt_P450_sf"/>
</dbReference>
<dbReference type="InterPro" id="IPR001878">
    <property type="entry name" value="Znf_CCHC"/>
</dbReference>
<dbReference type="GO" id="GO:0003676">
    <property type="term" value="F:nucleic acid binding"/>
    <property type="evidence" value="ECO:0007669"/>
    <property type="project" value="InterPro"/>
</dbReference>
<reference evidence="8" key="2">
    <citation type="journal article" date="2022" name="Res Sq">
        <title>Comparative Genomics Reveals Insights into the Divergent Evolution of Astigmatic Mites and Household Pest Adaptations.</title>
        <authorList>
            <person name="Xiong Q."/>
            <person name="Wan A.T.-Y."/>
            <person name="Liu X.-Y."/>
            <person name="Fung C.S.-H."/>
            <person name="Xiao X."/>
            <person name="Malainual N."/>
            <person name="Hou J."/>
            <person name="Wang L."/>
            <person name="Wang M."/>
            <person name="Yang K."/>
            <person name="Cui Y."/>
            <person name="Leung E."/>
            <person name="Nong W."/>
            <person name="Shin S.-K."/>
            <person name="Au S."/>
            <person name="Jeong K.Y."/>
            <person name="Chew F.T."/>
            <person name="Hui J."/>
            <person name="Leung T.F."/>
            <person name="Tungtrongchitr A."/>
            <person name="Zhong N."/>
            <person name="Liu Z."/>
            <person name="Tsui S."/>
        </authorList>
    </citation>
    <scope>NUCLEOTIDE SEQUENCE</scope>
    <source>
        <strain evidence="8">Derf</strain>
        <tissue evidence="8">Whole organism</tissue>
    </source>
</reference>
<dbReference type="PRINTS" id="PR00385">
    <property type="entry name" value="P450"/>
</dbReference>
<evidence type="ECO:0000259" key="7">
    <source>
        <dbReference type="PROSITE" id="PS50994"/>
    </source>
</evidence>
<keyword evidence="5" id="KW-1133">Transmembrane helix</keyword>
<dbReference type="SUPFAM" id="SSF48264">
    <property type="entry name" value="Cytochrome P450"/>
    <property type="match status" value="3"/>
</dbReference>
<dbReference type="PROSITE" id="PS50994">
    <property type="entry name" value="INTEGRASE"/>
    <property type="match status" value="2"/>
</dbReference>
<dbReference type="SUPFAM" id="SSF56672">
    <property type="entry name" value="DNA/RNA polymerases"/>
    <property type="match status" value="2"/>
</dbReference>
<keyword evidence="5" id="KW-0812">Transmembrane</keyword>
<dbReference type="GO" id="GO:0005506">
    <property type="term" value="F:iron ion binding"/>
    <property type="evidence" value="ECO:0007669"/>
    <property type="project" value="InterPro"/>
</dbReference>
<keyword evidence="3" id="KW-0479">Metal-binding</keyword>
<evidence type="ECO:0000256" key="1">
    <source>
        <dbReference type="ARBA" id="ARBA00010617"/>
    </source>
</evidence>
<dbReference type="Pfam" id="PF03564">
    <property type="entry name" value="DUF1759"/>
    <property type="match status" value="2"/>
</dbReference>
<feature type="transmembrane region" description="Helical" evidence="5">
    <location>
        <begin position="253"/>
        <end position="276"/>
    </location>
</feature>
<feature type="compositionally biased region" description="Low complexity" evidence="4">
    <location>
        <begin position="1263"/>
        <end position="1285"/>
    </location>
</feature>
<dbReference type="InterPro" id="IPR017972">
    <property type="entry name" value="Cyt_P450_CS"/>
</dbReference>
<dbReference type="Gene3D" id="3.30.70.270">
    <property type="match status" value="2"/>
</dbReference>
<dbReference type="Pfam" id="PF12384">
    <property type="entry name" value="Peptidase_A2B"/>
    <property type="match status" value="1"/>
</dbReference>
<dbReference type="Proteomes" id="UP000790347">
    <property type="component" value="Unassembled WGS sequence"/>
</dbReference>
<feature type="domain" description="Integrase catalytic" evidence="7">
    <location>
        <begin position="2126"/>
        <end position="2296"/>
    </location>
</feature>
<dbReference type="PANTHER" id="PTHR47331">
    <property type="entry name" value="PHD-TYPE DOMAIN-CONTAINING PROTEIN"/>
    <property type="match status" value="1"/>
</dbReference>
<dbReference type="CDD" id="cd00303">
    <property type="entry name" value="retropepsin_like"/>
    <property type="match status" value="1"/>
</dbReference>
<keyword evidence="9" id="KW-1185">Reference proteome</keyword>
<comment type="caution">
    <text evidence="8">The sequence shown here is derived from an EMBL/GenBank/DDBJ whole genome shotgun (WGS) entry which is preliminary data.</text>
</comment>
<dbReference type="Pfam" id="PF00078">
    <property type="entry name" value="RVT_1"/>
    <property type="match status" value="2"/>
</dbReference>
<keyword evidence="5" id="KW-0472">Membrane</keyword>
<comment type="cofactor">
    <cofactor evidence="3">
        <name>heme</name>
        <dbReference type="ChEBI" id="CHEBI:30413"/>
    </cofactor>
</comment>
<dbReference type="InterPro" id="IPR036397">
    <property type="entry name" value="RNaseH_sf"/>
</dbReference>
<dbReference type="GO" id="GO:0042575">
    <property type="term" value="C:DNA polymerase complex"/>
    <property type="evidence" value="ECO:0007669"/>
    <property type="project" value="UniProtKB-ARBA"/>
</dbReference>
<dbReference type="InterPro" id="IPR001584">
    <property type="entry name" value="Integrase_cat-core"/>
</dbReference>
<feature type="binding site" description="axial binding residue" evidence="3">
    <location>
        <position position="179"/>
    </location>
    <ligand>
        <name>heme</name>
        <dbReference type="ChEBI" id="CHEBI:30413"/>
    </ligand>
    <ligandPart>
        <name>Fe</name>
        <dbReference type="ChEBI" id="CHEBI:18248"/>
    </ligandPart>
</feature>
<feature type="domain" description="Integrase catalytic" evidence="7">
    <location>
        <begin position="3728"/>
        <end position="3898"/>
    </location>
</feature>
<keyword evidence="2" id="KW-0503">Monooxygenase</keyword>
<evidence type="ECO:0000259" key="6">
    <source>
        <dbReference type="PROSITE" id="PS50878"/>
    </source>
</evidence>
<proteinExistence type="inferred from homology"/>
<evidence type="ECO:0000313" key="8">
    <source>
        <dbReference type="EMBL" id="KAH9512025.1"/>
    </source>
</evidence>
<dbReference type="Gene3D" id="1.10.630.10">
    <property type="entry name" value="Cytochrome P450"/>
    <property type="match status" value="3"/>
</dbReference>